<evidence type="ECO:0000313" key="2">
    <source>
        <dbReference type="Proteomes" id="UP000594014"/>
    </source>
</evidence>
<dbReference type="Proteomes" id="UP000594014">
    <property type="component" value="Chromosome"/>
</dbReference>
<accession>A0ACD1A931</accession>
<reference evidence="1" key="1">
    <citation type="submission" date="2019-08" db="EMBL/GenBank/DDBJ databases">
        <title>Genome sequence of Clostridiales bacterium MT110.</title>
        <authorList>
            <person name="Cao J."/>
        </authorList>
    </citation>
    <scope>NUCLEOTIDE SEQUENCE</scope>
    <source>
        <strain evidence="1">MT110</strain>
    </source>
</reference>
<organism evidence="1 2">
    <name type="scientific">Anoxybacterium hadale</name>
    <dbReference type="NCBI Taxonomy" id="3408580"/>
    <lineage>
        <taxon>Bacteria</taxon>
        <taxon>Bacillati</taxon>
        <taxon>Bacillota</taxon>
        <taxon>Clostridia</taxon>
        <taxon>Peptostreptococcales</taxon>
        <taxon>Anaerovoracaceae</taxon>
        <taxon>Anoxybacterium</taxon>
    </lineage>
</organism>
<keyword evidence="2" id="KW-1185">Reference proteome</keyword>
<gene>
    <name evidence="1" type="ORF">FRZ06_06030</name>
</gene>
<protein>
    <submittedName>
        <fullName evidence="1">OmpA family protein</fullName>
    </submittedName>
</protein>
<sequence length="276" mass="29613">MARKKKQEAEHDNSERWLLTYSDLITLLMIFFVVMYAMSNIDAQKYQILSQSLEGALNPAALTGNGEGSGSGEGGDLSIDDLAEALSDGSTDKLDPELVAAAEEIQNLIRQNGLEDKVSVSVQERGVVVGLMNTILFDSGSAQIKQDAMPTLIAIGQIANGVHNYIRIEGNTDDVPQSSEKFPSNWELSVIRATEVVKLLIAKSGVEPARISAVGYGEYRPSVPNTSAETRAKNRKVDIVILNDQLDKSESSMSGSTETSAGTNEGASSDVTENSQ</sequence>
<dbReference type="EMBL" id="CP042469">
    <property type="protein sequence ID" value="QOX62929.1"/>
    <property type="molecule type" value="Genomic_DNA"/>
</dbReference>
<name>A0ACD1A931_9FIRM</name>
<evidence type="ECO:0000313" key="1">
    <source>
        <dbReference type="EMBL" id="QOX62929.1"/>
    </source>
</evidence>
<proteinExistence type="predicted"/>